<sequence length="517" mass="59605">MLLIEPISAITSWEDYEYQGHVALYIALKSILDLLQNGKSISGYDLQIEGEEDFSIRKDSKYISLHQVKAGAIRLEQNDKFSFVIEILQNEAEYGYFHIANGKRIPVDFVSSTLTYTSMLKNQLKKKVIEKKDIADTDKEDDYIVLDKVSGNHKKADVYSLIKYVSKNSKDIAKIQSVIIEIDNALDTYKTIIEKKIEELKKDNPLLCDDEAFLCAYDEKYDNVKEIRLKAYGVIVEILTIKCPEYTFVDVDYAALVYDQLLLYMKNRITDFYIENSKIGKCILTFSEMVEQIIVDYHERIDTVAYQYFQVLRSIRDAYAEYPNEPWNHCTESNCKDCNGSDACNLFKQISILNEKTEIDKNQIIHNLILKTPVVGKNNNLPQDSLVSHLFLNLLDEIKTLGLEKNNAYQTVKDGNKTYRLTLDSSYDINEFQKNLRKELGKESDRSLLYECDVLITDRLSEESLFFNGGDISVLTEKELKEISGMTSSTIDKMKKDCNRPKVIRLIDRNKALGELK</sequence>
<protein>
    <recommendedName>
        <fullName evidence="3">DUF4297 domain-containing protein</fullName>
    </recommendedName>
</protein>
<keyword evidence="2" id="KW-1185">Reference proteome</keyword>
<evidence type="ECO:0008006" key="3">
    <source>
        <dbReference type="Google" id="ProtNLM"/>
    </source>
</evidence>
<gene>
    <name evidence="1" type="ORF">WMO29_15350</name>
</gene>
<evidence type="ECO:0000313" key="1">
    <source>
        <dbReference type="EMBL" id="MEQ2473848.1"/>
    </source>
</evidence>
<reference evidence="1 2" key="1">
    <citation type="submission" date="2024-03" db="EMBL/GenBank/DDBJ databases">
        <title>Human intestinal bacterial collection.</title>
        <authorList>
            <person name="Pauvert C."/>
            <person name="Hitch T.C.A."/>
            <person name="Clavel T."/>
        </authorList>
    </citation>
    <scope>NUCLEOTIDE SEQUENCE [LARGE SCALE GENOMIC DNA]</scope>
    <source>
        <strain evidence="1 2">CLA-AA-H132</strain>
    </source>
</reference>
<evidence type="ECO:0000313" key="2">
    <source>
        <dbReference type="Proteomes" id="UP001438008"/>
    </source>
</evidence>
<dbReference type="EMBL" id="JBBMFE010000019">
    <property type="protein sequence ID" value="MEQ2473848.1"/>
    <property type="molecule type" value="Genomic_DNA"/>
</dbReference>
<comment type="caution">
    <text evidence="1">The sequence shown here is derived from an EMBL/GenBank/DDBJ whole genome shotgun (WGS) entry which is preliminary data.</text>
</comment>
<proteinExistence type="predicted"/>
<name>A0ABV1FLC2_9FIRM</name>
<accession>A0ABV1FLC2</accession>
<dbReference type="Proteomes" id="UP001438008">
    <property type="component" value="Unassembled WGS sequence"/>
</dbReference>
<dbReference type="RefSeq" id="WP_349165382.1">
    <property type="nucleotide sequence ID" value="NZ_JBBMFE010000019.1"/>
</dbReference>
<organism evidence="1 2">
    <name type="scientific">Laedolimicola intestinihominis</name>
    <dbReference type="NCBI Taxonomy" id="3133166"/>
    <lineage>
        <taxon>Bacteria</taxon>
        <taxon>Bacillati</taxon>
        <taxon>Bacillota</taxon>
        <taxon>Clostridia</taxon>
        <taxon>Lachnospirales</taxon>
        <taxon>Lachnospiraceae</taxon>
        <taxon>Laedolimicola</taxon>
    </lineage>
</organism>